<evidence type="ECO:0000259" key="2">
    <source>
        <dbReference type="PROSITE" id="PS51192"/>
    </source>
</evidence>
<dbReference type="SMART" id="SM00490">
    <property type="entry name" value="HELICc"/>
    <property type="match status" value="1"/>
</dbReference>
<dbReference type="EMBL" id="FNUT01000001">
    <property type="protein sequence ID" value="SEF51463.1"/>
    <property type="molecule type" value="Genomic_DNA"/>
</dbReference>
<dbReference type="InterPro" id="IPR000330">
    <property type="entry name" value="SNF2_N"/>
</dbReference>
<keyword evidence="4" id="KW-0547">Nucleotide-binding</keyword>
<dbReference type="GO" id="GO:0004386">
    <property type="term" value="F:helicase activity"/>
    <property type="evidence" value="ECO:0007669"/>
    <property type="project" value="UniProtKB-KW"/>
</dbReference>
<dbReference type="Gene3D" id="3.40.50.10810">
    <property type="entry name" value="Tandem AAA-ATPase domain"/>
    <property type="match status" value="1"/>
</dbReference>
<keyword evidence="4" id="KW-0347">Helicase</keyword>
<dbReference type="CDD" id="cd18793">
    <property type="entry name" value="SF2_C_SNF"/>
    <property type="match status" value="1"/>
</dbReference>
<feature type="domain" description="Helicase C-terminal" evidence="3">
    <location>
        <begin position="799"/>
        <end position="954"/>
    </location>
</feature>
<dbReference type="InterPro" id="IPR001650">
    <property type="entry name" value="Helicase_C-like"/>
</dbReference>
<protein>
    <submittedName>
        <fullName evidence="4">Superfamily II DNA or RNA helicase, SNF2 family</fullName>
    </submittedName>
</protein>
<dbReference type="GO" id="GO:0005524">
    <property type="term" value="F:ATP binding"/>
    <property type="evidence" value="ECO:0007669"/>
    <property type="project" value="InterPro"/>
</dbReference>
<keyword evidence="4" id="KW-0067">ATP-binding</keyword>
<dbReference type="PROSITE" id="PS51192">
    <property type="entry name" value="HELICASE_ATP_BIND_1"/>
    <property type="match status" value="1"/>
</dbReference>
<dbReference type="RefSeq" id="WP_103904963.1">
    <property type="nucleotide sequence ID" value="NZ_CP049246.1"/>
</dbReference>
<dbReference type="Pfam" id="PF00271">
    <property type="entry name" value="Helicase_C"/>
    <property type="match status" value="1"/>
</dbReference>
<dbReference type="GO" id="GO:0016787">
    <property type="term" value="F:hydrolase activity"/>
    <property type="evidence" value="ECO:0007669"/>
    <property type="project" value="UniProtKB-KW"/>
</dbReference>
<feature type="domain" description="Helicase ATP-binding" evidence="2">
    <location>
        <begin position="512"/>
        <end position="675"/>
    </location>
</feature>
<gene>
    <name evidence="4" type="ORF">SAMN05421877_101310</name>
</gene>
<dbReference type="Pfam" id="PF00176">
    <property type="entry name" value="SNF2-rel_dom"/>
    <property type="match status" value="1"/>
</dbReference>
<sequence length="960" mass="111403">MQQVDTNSSYRLVYSLGKHPYLGYLIEPHIVQLNQNGSYSLSYKRVFSNTVDQFADALDQTDYKLIQLCDEIEQTQLIKRFHKKAIRPADYFTKIFDSKVYDLIRPKIEARLLTILAKLGDKPLFLMSKDGYPADQELQIAPQPTSILFHFRRNETETRYFPTLKYDGHRMEFMYKNADVIINQQAWLLLENTLYHFDEELEGKKLTPFLNKRYISIPRNTERKYFETFVTNLIEKHHVYAEGLEITNIKEQAVPQLRIVYSGDQEAQLQLCFQYGEYNFQAGAHHPVTVRYVHDAERDAHQFFRIKRSLQWEEQKAKALEALGLQKADALFGSYAPKMDLFGQRGSSIEWINQHLHELEENGFRIVQNPNDKKFLIGKTSLDIEISEQNDWFDIKAVVRFGDYEIPFIQLRQHILNRIQEFELPNGEIAIIPQEWFSQYEHLFQFSSQKEELRLNRSHIGLLHDISEHAQVSMQRKLNRLGEFDEIVDTASPEGFKGALRPYQKAGYNWFHFLQEFHFGGLLADDMGLGKTVQTLALLQKQKESTKGTDQPKTSLLIVPTSLIFNWQKEAEKFTPNLRVLLHTGTYRSKDNFAFSHFDLVITTYGVARIDQEMLAAFYFNYIILDESQNIKNPRSKSFAAIKHIKGKNKLALSGTPVENSVADIWSQMSFVNPGLLGNYTYFQKEFVQAIEKKKDEDKAKRLQAIIKPFILRRTKSQVATELPPKSEQIFYCSMTEEQQEYYETVKSEYRNALMDGAFSGKASQIALLQGLTKLRQLANHPLMIDDHYADGSGKFDAAIETMDAILKEGNKVLIFSQFVRHLQIFRDYFIKHKVRYAYLDGATVDRNAAVKEFKENDDTQVFLISIKAGGVGLNLTEADYVFILDPWWNPAVEQQAIDRSHRIGQKKNVFIYKFISKDTIEEKILALQGMKKSIATTLINTEESFVKSLTKEDISELFS</sequence>
<evidence type="ECO:0000256" key="1">
    <source>
        <dbReference type="ARBA" id="ARBA00022801"/>
    </source>
</evidence>
<dbReference type="SMART" id="SM00487">
    <property type="entry name" value="DEXDc"/>
    <property type="match status" value="1"/>
</dbReference>
<dbReference type="Gene3D" id="3.40.50.300">
    <property type="entry name" value="P-loop containing nucleotide triphosphate hydrolases"/>
    <property type="match status" value="1"/>
</dbReference>
<dbReference type="InterPro" id="IPR027417">
    <property type="entry name" value="P-loop_NTPase"/>
</dbReference>
<dbReference type="PROSITE" id="PS51194">
    <property type="entry name" value="HELICASE_CTER"/>
    <property type="match status" value="1"/>
</dbReference>
<dbReference type="OrthoDB" id="9760715at2"/>
<proteinExistence type="predicted"/>
<organism evidence="4 5">
    <name type="scientific">Sphingobacterium lactis</name>
    <dbReference type="NCBI Taxonomy" id="797291"/>
    <lineage>
        <taxon>Bacteria</taxon>
        <taxon>Pseudomonadati</taxon>
        <taxon>Bacteroidota</taxon>
        <taxon>Sphingobacteriia</taxon>
        <taxon>Sphingobacteriales</taxon>
        <taxon>Sphingobacteriaceae</taxon>
        <taxon>Sphingobacterium</taxon>
    </lineage>
</organism>
<dbReference type="AlphaFoldDB" id="A0A1H5SLG9"/>
<reference evidence="5" key="1">
    <citation type="submission" date="2016-10" db="EMBL/GenBank/DDBJ databases">
        <authorList>
            <person name="Varghese N."/>
            <person name="Submissions S."/>
        </authorList>
    </citation>
    <scope>NUCLEOTIDE SEQUENCE [LARGE SCALE GENOMIC DNA]</scope>
    <source>
        <strain evidence="5">DSM 22361</strain>
    </source>
</reference>
<name>A0A1H5SLG9_9SPHI</name>
<dbReference type="InterPro" id="IPR038718">
    <property type="entry name" value="SNF2-like_sf"/>
</dbReference>
<dbReference type="InterPro" id="IPR014001">
    <property type="entry name" value="Helicase_ATP-bd"/>
</dbReference>
<dbReference type="PANTHER" id="PTHR10799">
    <property type="entry name" value="SNF2/RAD54 HELICASE FAMILY"/>
    <property type="match status" value="1"/>
</dbReference>
<evidence type="ECO:0000259" key="3">
    <source>
        <dbReference type="PROSITE" id="PS51194"/>
    </source>
</evidence>
<dbReference type="CDD" id="cd18012">
    <property type="entry name" value="DEXQc_arch_SWI2_SNF2"/>
    <property type="match status" value="1"/>
</dbReference>
<keyword evidence="1" id="KW-0378">Hydrolase</keyword>
<keyword evidence="5" id="KW-1185">Reference proteome</keyword>
<accession>A0A1H5SLG9</accession>
<dbReference type="SUPFAM" id="SSF52540">
    <property type="entry name" value="P-loop containing nucleoside triphosphate hydrolases"/>
    <property type="match status" value="2"/>
</dbReference>
<evidence type="ECO:0000313" key="4">
    <source>
        <dbReference type="EMBL" id="SEF51463.1"/>
    </source>
</evidence>
<dbReference type="InterPro" id="IPR049730">
    <property type="entry name" value="SNF2/RAD54-like_C"/>
</dbReference>
<dbReference type="Proteomes" id="UP000236731">
    <property type="component" value="Unassembled WGS sequence"/>
</dbReference>
<evidence type="ECO:0000313" key="5">
    <source>
        <dbReference type="Proteomes" id="UP000236731"/>
    </source>
</evidence>